<organism evidence="12 13">
    <name type="scientific">Ostreobium quekettii</name>
    <dbReference type="NCBI Taxonomy" id="121088"/>
    <lineage>
        <taxon>Eukaryota</taxon>
        <taxon>Viridiplantae</taxon>
        <taxon>Chlorophyta</taxon>
        <taxon>core chlorophytes</taxon>
        <taxon>Ulvophyceae</taxon>
        <taxon>TCBD clade</taxon>
        <taxon>Bryopsidales</taxon>
        <taxon>Ostreobineae</taxon>
        <taxon>Ostreobiaceae</taxon>
        <taxon>Ostreobium</taxon>
    </lineage>
</organism>
<dbReference type="GO" id="GO:0004722">
    <property type="term" value="F:protein serine/threonine phosphatase activity"/>
    <property type="evidence" value="ECO:0007669"/>
    <property type="project" value="UniProtKB-EC"/>
</dbReference>
<evidence type="ECO:0000256" key="6">
    <source>
        <dbReference type="ARBA" id="ARBA00022842"/>
    </source>
</evidence>
<keyword evidence="6" id="KW-0460">Magnesium</keyword>
<dbReference type="InterPro" id="IPR015655">
    <property type="entry name" value="PP2C"/>
</dbReference>
<evidence type="ECO:0000256" key="10">
    <source>
        <dbReference type="SAM" id="MobiDB-lite"/>
    </source>
</evidence>
<protein>
    <recommendedName>
        <fullName evidence="3">protein-serine/threonine phosphatase</fullName>
        <ecNumber evidence="3">3.1.3.16</ecNumber>
    </recommendedName>
</protein>
<comment type="cofactor">
    <cofactor evidence="2">
        <name>Mg(2+)</name>
        <dbReference type="ChEBI" id="CHEBI:18420"/>
    </cofactor>
</comment>
<dbReference type="CDD" id="cd00143">
    <property type="entry name" value="PP2Cc"/>
    <property type="match status" value="1"/>
</dbReference>
<dbReference type="InterPro" id="IPR036457">
    <property type="entry name" value="PPM-type-like_dom_sf"/>
</dbReference>
<dbReference type="Pfam" id="PF00481">
    <property type="entry name" value="PP2C"/>
    <property type="match status" value="1"/>
</dbReference>
<gene>
    <name evidence="12" type="ORF">OSTQU699_LOCUS7406</name>
</gene>
<dbReference type="InterPro" id="IPR000222">
    <property type="entry name" value="PP2C_BS"/>
</dbReference>
<dbReference type="SUPFAM" id="SSF81606">
    <property type="entry name" value="PP2C-like"/>
    <property type="match status" value="1"/>
</dbReference>
<dbReference type="PROSITE" id="PS51746">
    <property type="entry name" value="PPM_2"/>
    <property type="match status" value="1"/>
</dbReference>
<evidence type="ECO:0000313" key="13">
    <source>
        <dbReference type="Proteomes" id="UP000708148"/>
    </source>
</evidence>
<accession>A0A8S1J3B8</accession>
<evidence type="ECO:0000259" key="11">
    <source>
        <dbReference type="PROSITE" id="PS51746"/>
    </source>
</evidence>
<sequence length="596" mass="62535">MRDSGVGGLAAPLGMILGKGDCDQPVVAGLGRRDADFDAGPLGDTPIIGLATTMEGFLPIALTRRRETLFTTEWTGGQHKEDKEEEEGKNGEKRQAGRSPRPSVGGLRLEIQSERRGAALIAPPGVGTACSQGGRAAMEDAGAVVHDLIEFPLAFQSGERVVPPALEADLAGLWEAPLDGGNAVDWVPGPRGEVAACEKGGKEEGKWASSGLNLAGKGRAQEEVRCLASGGEAGDEERSLFGEERAEDDGQYLACRGRARDDGTNLAGKGRAGADGQLAREAEMATVGDCMPGCGSPRSPLVEIPSERSEGGGEAGEAVRRVMTRFHFAGVYDGHGGGLVARAVAENLHVHLRKALDAGLEASVPRLHAGPTTQVAQGSRFCWAPGPALPRAEHPGLGLPQVACAIHSAFRLMDGQLMEEGVAEDMGTTAVVGLVSESHLCVANCGDSRAVLSRGGMAYRLTRDHKPDLEDEQERINSCGGVVLNFNGVRVMGLLAMSRALGDHCLRDVGVIAYPEVTIVGRQPGDEFLVLATDGLWDALADREACDVARKCFQRVEERGAGAKIAARLLVRAALERGSTDNVTVTVVDLHGQPQV</sequence>
<evidence type="ECO:0000256" key="4">
    <source>
        <dbReference type="ARBA" id="ARBA00022723"/>
    </source>
</evidence>
<feature type="compositionally biased region" description="Basic and acidic residues" evidence="10">
    <location>
        <begin position="78"/>
        <end position="95"/>
    </location>
</feature>
<evidence type="ECO:0000256" key="9">
    <source>
        <dbReference type="RuleBase" id="RU003465"/>
    </source>
</evidence>
<evidence type="ECO:0000256" key="7">
    <source>
        <dbReference type="ARBA" id="ARBA00022912"/>
    </source>
</evidence>
<evidence type="ECO:0000256" key="2">
    <source>
        <dbReference type="ARBA" id="ARBA00001946"/>
    </source>
</evidence>
<dbReference type="AlphaFoldDB" id="A0A8S1J3B8"/>
<keyword evidence="4" id="KW-0479">Metal-binding</keyword>
<dbReference type="SMART" id="SM00331">
    <property type="entry name" value="PP2C_SIG"/>
    <property type="match status" value="1"/>
</dbReference>
<comment type="similarity">
    <text evidence="9">Belongs to the PP2C family.</text>
</comment>
<evidence type="ECO:0000256" key="3">
    <source>
        <dbReference type="ARBA" id="ARBA00013081"/>
    </source>
</evidence>
<dbReference type="EMBL" id="CAJHUC010001694">
    <property type="protein sequence ID" value="CAD7702049.1"/>
    <property type="molecule type" value="Genomic_DNA"/>
</dbReference>
<dbReference type="InterPro" id="IPR001932">
    <property type="entry name" value="PPM-type_phosphatase-like_dom"/>
</dbReference>
<dbReference type="PROSITE" id="PS01032">
    <property type="entry name" value="PPM_1"/>
    <property type="match status" value="1"/>
</dbReference>
<keyword evidence="7 9" id="KW-0904">Protein phosphatase</keyword>
<comment type="cofactor">
    <cofactor evidence="1">
        <name>Mn(2+)</name>
        <dbReference type="ChEBI" id="CHEBI:29035"/>
    </cofactor>
</comment>
<evidence type="ECO:0000256" key="5">
    <source>
        <dbReference type="ARBA" id="ARBA00022801"/>
    </source>
</evidence>
<reference evidence="12" key="1">
    <citation type="submission" date="2020-12" db="EMBL/GenBank/DDBJ databases">
        <authorList>
            <person name="Iha C."/>
        </authorList>
    </citation>
    <scope>NUCLEOTIDE SEQUENCE</scope>
</reference>
<evidence type="ECO:0000256" key="1">
    <source>
        <dbReference type="ARBA" id="ARBA00001936"/>
    </source>
</evidence>
<keyword evidence="8" id="KW-0464">Manganese</keyword>
<evidence type="ECO:0000256" key="8">
    <source>
        <dbReference type="ARBA" id="ARBA00023211"/>
    </source>
</evidence>
<feature type="domain" description="PPM-type phosphatase" evidence="11">
    <location>
        <begin position="301"/>
        <end position="590"/>
    </location>
</feature>
<dbReference type="GO" id="GO:0046872">
    <property type="term" value="F:metal ion binding"/>
    <property type="evidence" value="ECO:0007669"/>
    <property type="project" value="UniProtKB-KW"/>
</dbReference>
<dbReference type="Gene3D" id="3.60.40.10">
    <property type="entry name" value="PPM-type phosphatase domain"/>
    <property type="match status" value="1"/>
</dbReference>
<evidence type="ECO:0000313" key="12">
    <source>
        <dbReference type="EMBL" id="CAD7702049.1"/>
    </source>
</evidence>
<feature type="region of interest" description="Disordered" evidence="10">
    <location>
        <begin position="71"/>
        <end position="108"/>
    </location>
</feature>
<name>A0A8S1J3B8_9CHLO</name>
<dbReference type="EC" id="3.1.3.16" evidence="3"/>
<keyword evidence="13" id="KW-1185">Reference proteome</keyword>
<keyword evidence="5 9" id="KW-0378">Hydrolase</keyword>
<dbReference type="SMART" id="SM00332">
    <property type="entry name" value="PP2Cc"/>
    <property type="match status" value="1"/>
</dbReference>
<dbReference type="OrthoDB" id="10264738at2759"/>
<dbReference type="PANTHER" id="PTHR47992">
    <property type="entry name" value="PROTEIN PHOSPHATASE"/>
    <property type="match status" value="1"/>
</dbReference>
<dbReference type="Proteomes" id="UP000708148">
    <property type="component" value="Unassembled WGS sequence"/>
</dbReference>
<comment type="caution">
    <text evidence="12">The sequence shown here is derived from an EMBL/GenBank/DDBJ whole genome shotgun (WGS) entry which is preliminary data.</text>
</comment>
<proteinExistence type="inferred from homology"/>